<protein>
    <submittedName>
        <fullName evidence="2">Zinc transporter family protein</fullName>
    </submittedName>
</protein>
<evidence type="ECO:0000256" key="1">
    <source>
        <dbReference type="SAM" id="Phobius"/>
    </source>
</evidence>
<dbReference type="EMBL" id="LGRV01000001">
    <property type="protein sequence ID" value="KOS71824.1"/>
    <property type="molecule type" value="Genomic_DNA"/>
</dbReference>
<evidence type="ECO:0000313" key="3">
    <source>
        <dbReference type="Proteomes" id="UP000050668"/>
    </source>
</evidence>
<gene>
    <name evidence="2" type="ORF">AEA09_01675</name>
</gene>
<dbReference type="Proteomes" id="UP000050668">
    <property type="component" value="Unassembled WGS sequence"/>
</dbReference>
<keyword evidence="1" id="KW-1133">Transmembrane helix</keyword>
<feature type="transmembrane region" description="Helical" evidence="1">
    <location>
        <begin position="149"/>
        <end position="169"/>
    </location>
</feature>
<organism evidence="2 3">
    <name type="scientific">Lysinibacillus contaminans</name>
    <dbReference type="NCBI Taxonomy" id="1293441"/>
    <lineage>
        <taxon>Bacteria</taxon>
        <taxon>Bacillati</taxon>
        <taxon>Bacillota</taxon>
        <taxon>Bacilli</taxon>
        <taxon>Bacillales</taxon>
        <taxon>Bacillaceae</taxon>
        <taxon>Lysinibacillus</taxon>
    </lineage>
</organism>
<evidence type="ECO:0000313" key="2">
    <source>
        <dbReference type="EMBL" id="KOS71824.1"/>
    </source>
</evidence>
<reference evidence="3" key="1">
    <citation type="submission" date="2015-07" db="EMBL/GenBank/DDBJ databases">
        <title>Fjat-14205 dsm 2895.</title>
        <authorList>
            <person name="Liu B."/>
            <person name="Wang J."/>
            <person name="Zhu Y."/>
            <person name="Liu G."/>
            <person name="Chen Q."/>
            <person name="Chen Z."/>
            <person name="Lan J."/>
            <person name="Che J."/>
            <person name="Ge C."/>
            <person name="Shi H."/>
            <person name="Pan Z."/>
            <person name="Liu X."/>
        </authorList>
    </citation>
    <scope>NUCLEOTIDE SEQUENCE [LARGE SCALE GENOMIC DNA]</scope>
    <source>
        <strain evidence="3">DSM 25560</strain>
    </source>
</reference>
<keyword evidence="1" id="KW-0472">Membrane</keyword>
<keyword evidence="3" id="KW-1185">Reference proteome</keyword>
<name>A0ABR5K643_9BACI</name>
<comment type="caution">
    <text evidence="2">The sequence shown here is derived from an EMBL/GenBank/DDBJ whole genome shotgun (WGS) entry which is preliminary data.</text>
</comment>
<feature type="transmembrane region" description="Helical" evidence="1">
    <location>
        <begin position="91"/>
        <end position="113"/>
    </location>
</feature>
<sequence length="230" mass="25358">MNAMMLGGFLFFSISIGGAVALLVSRLFQHTTQGLSLLCGGFLVGLLVNDILPSSLKLYDSWGIVLGVIIGYFLFLILHKSFHPTISLKPSLYLLAIAMFLHTIPLALTIGSLLEDSNFGITLTTSVILHHLPEGFALTIALLSQGEKLWKLFLCFIGFSIFFIIFVWIGHFTNLSDKGQSMLMGISIALIATTSISEFILHNIRTASMKSFLAFLLMGYLLSYVFHIML</sequence>
<feature type="transmembrane region" description="Helical" evidence="1">
    <location>
        <begin position="181"/>
        <end position="200"/>
    </location>
</feature>
<keyword evidence="1" id="KW-0812">Transmembrane</keyword>
<feature type="transmembrane region" description="Helical" evidence="1">
    <location>
        <begin position="6"/>
        <end position="28"/>
    </location>
</feature>
<feature type="transmembrane region" description="Helical" evidence="1">
    <location>
        <begin position="119"/>
        <end position="142"/>
    </location>
</feature>
<feature type="transmembrane region" description="Helical" evidence="1">
    <location>
        <begin position="212"/>
        <end position="229"/>
    </location>
</feature>
<accession>A0ABR5K643</accession>
<feature type="transmembrane region" description="Helical" evidence="1">
    <location>
        <begin position="62"/>
        <end position="79"/>
    </location>
</feature>
<feature type="transmembrane region" description="Helical" evidence="1">
    <location>
        <begin position="35"/>
        <end position="56"/>
    </location>
</feature>
<proteinExistence type="predicted"/>